<feature type="transmembrane region" description="Helical" evidence="1">
    <location>
        <begin position="223"/>
        <end position="241"/>
    </location>
</feature>
<dbReference type="GO" id="GO:0016020">
    <property type="term" value="C:membrane"/>
    <property type="evidence" value="ECO:0007669"/>
    <property type="project" value="InterPro"/>
</dbReference>
<keyword evidence="2" id="KW-0503">Monooxygenase</keyword>
<dbReference type="Pfam" id="PF05145">
    <property type="entry name" value="AbrB"/>
    <property type="match status" value="1"/>
</dbReference>
<dbReference type="AlphaFoldDB" id="A0A916RUP1"/>
<accession>A0A916RUP1</accession>
<feature type="transmembrane region" description="Helical" evidence="1">
    <location>
        <begin position="253"/>
        <end position="277"/>
    </location>
</feature>
<feature type="transmembrane region" description="Helical" evidence="1">
    <location>
        <begin position="176"/>
        <end position="193"/>
    </location>
</feature>
<protein>
    <submittedName>
        <fullName evidence="2">Ammonia monooxygenase</fullName>
    </submittedName>
</protein>
<comment type="caution">
    <text evidence="2">The sequence shown here is derived from an EMBL/GenBank/DDBJ whole genome shotgun (WGS) entry which is preliminary data.</text>
</comment>
<organism evidence="2 3">
    <name type="scientific">Nitratireductor aestuarii</name>
    <dbReference type="NCBI Taxonomy" id="1735103"/>
    <lineage>
        <taxon>Bacteria</taxon>
        <taxon>Pseudomonadati</taxon>
        <taxon>Pseudomonadota</taxon>
        <taxon>Alphaproteobacteria</taxon>
        <taxon>Hyphomicrobiales</taxon>
        <taxon>Phyllobacteriaceae</taxon>
        <taxon>Nitratireductor</taxon>
    </lineage>
</organism>
<evidence type="ECO:0000313" key="3">
    <source>
        <dbReference type="Proteomes" id="UP000636264"/>
    </source>
</evidence>
<keyword evidence="1" id="KW-0472">Membrane</keyword>
<feature type="transmembrane region" description="Helical" evidence="1">
    <location>
        <begin position="20"/>
        <end position="39"/>
    </location>
</feature>
<feature type="transmembrane region" description="Helical" evidence="1">
    <location>
        <begin position="200"/>
        <end position="217"/>
    </location>
</feature>
<keyword evidence="2" id="KW-0560">Oxidoreductase</keyword>
<dbReference type="InterPro" id="IPR017516">
    <property type="entry name" value="AbrB_dup"/>
</dbReference>
<dbReference type="PANTHER" id="PTHR38457">
    <property type="entry name" value="REGULATOR ABRB-RELATED"/>
    <property type="match status" value="1"/>
</dbReference>
<reference evidence="2" key="2">
    <citation type="submission" date="2020-09" db="EMBL/GenBank/DDBJ databases">
        <authorList>
            <person name="Sun Q."/>
            <person name="Zhou Y."/>
        </authorList>
    </citation>
    <scope>NUCLEOTIDE SEQUENCE</scope>
    <source>
        <strain evidence="2">CGMCC 1.15320</strain>
    </source>
</reference>
<sequence length="349" mass="36744">MVLIYAGAFMCGYVANWLRLPLAWMIGPMLFAVAFRLSGQDLQVPVVSRQLGQILIAASVGLAFTSDALSAMGSLIVPMIVAAIMTIIFAFIVGAFIKVAAKVDVVTATLAALPTGPVESVSISLKHGVNPAPVLFTQTFRIMSLVSLIPPVIVALDGSVTDPTAVLRNTVWTPSGSLLLFALAVCGVVVAKLIRLSNPFFLGPLGATVIASVLEAPVTGYPYPVLVTAQVFLGVFIGGAFDRAVLRQLGRFIPVSIAAAFLMAFLCALLGIAFVYWTGHSWQVMILATAPGSATEMALTAKILQQGLAIVTAFHVLRIFVILPTAPFVIGVTAKLAAYFERKKAEQGA</sequence>
<evidence type="ECO:0000256" key="1">
    <source>
        <dbReference type="SAM" id="Phobius"/>
    </source>
</evidence>
<dbReference type="PIRSF" id="PIRSF038991">
    <property type="entry name" value="Protein_AbrB"/>
    <property type="match status" value="1"/>
</dbReference>
<proteinExistence type="predicted"/>
<feature type="transmembrane region" description="Helical" evidence="1">
    <location>
        <begin position="307"/>
        <end position="334"/>
    </location>
</feature>
<reference evidence="2" key="1">
    <citation type="journal article" date="2014" name="Int. J. Syst. Evol. Microbiol.">
        <title>Complete genome sequence of Corynebacterium casei LMG S-19264T (=DSM 44701T), isolated from a smear-ripened cheese.</title>
        <authorList>
            <consortium name="US DOE Joint Genome Institute (JGI-PGF)"/>
            <person name="Walter F."/>
            <person name="Albersmeier A."/>
            <person name="Kalinowski J."/>
            <person name="Ruckert C."/>
        </authorList>
    </citation>
    <scope>NUCLEOTIDE SEQUENCE</scope>
    <source>
        <strain evidence="2">CGMCC 1.15320</strain>
    </source>
</reference>
<dbReference type="Proteomes" id="UP000636264">
    <property type="component" value="Unassembled WGS sequence"/>
</dbReference>
<dbReference type="GO" id="GO:0004497">
    <property type="term" value="F:monooxygenase activity"/>
    <property type="evidence" value="ECO:0007669"/>
    <property type="project" value="UniProtKB-KW"/>
</dbReference>
<keyword evidence="1" id="KW-0812">Transmembrane</keyword>
<gene>
    <name evidence="2" type="ORF">GCM10011385_27220</name>
</gene>
<dbReference type="NCBIfam" id="TIGR03082">
    <property type="entry name" value="Gneg_AbrB_dup"/>
    <property type="match status" value="2"/>
</dbReference>
<keyword evidence="3" id="KW-1185">Reference proteome</keyword>
<evidence type="ECO:0000313" key="2">
    <source>
        <dbReference type="EMBL" id="GGA71924.1"/>
    </source>
</evidence>
<name>A0A916RUP1_9HYPH</name>
<feature type="transmembrane region" description="Helical" evidence="1">
    <location>
        <begin position="75"/>
        <end position="97"/>
    </location>
</feature>
<keyword evidence="1" id="KW-1133">Transmembrane helix</keyword>
<dbReference type="PANTHER" id="PTHR38457:SF1">
    <property type="entry name" value="REGULATOR ABRB-RELATED"/>
    <property type="match status" value="1"/>
</dbReference>
<feature type="transmembrane region" description="Helical" evidence="1">
    <location>
        <begin position="134"/>
        <end position="156"/>
    </location>
</feature>
<dbReference type="EMBL" id="BMIF01000008">
    <property type="protein sequence ID" value="GGA71924.1"/>
    <property type="molecule type" value="Genomic_DNA"/>
</dbReference>
<dbReference type="GO" id="GO:0010468">
    <property type="term" value="P:regulation of gene expression"/>
    <property type="evidence" value="ECO:0007669"/>
    <property type="project" value="InterPro"/>
</dbReference>
<dbReference type="InterPro" id="IPR007820">
    <property type="entry name" value="AbrB_fam"/>
</dbReference>